<dbReference type="EMBL" id="ABDF02000004">
    <property type="protein sequence ID" value="EHK24483.1"/>
    <property type="molecule type" value="Genomic_DNA"/>
</dbReference>
<dbReference type="OrthoDB" id="4899752at2759"/>
<accession>G9MMB4</accession>
<gene>
    <name evidence="1" type="ORF">TRIVIDRAFT_61275</name>
</gene>
<dbReference type="InParanoid" id="G9MMB4"/>
<evidence type="ECO:0000313" key="2">
    <source>
        <dbReference type="Proteomes" id="UP000007115"/>
    </source>
</evidence>
<dbReference type="eggNOG" id="ENOG502RR21">
    <property type="taxonomic scope" value="Eukaryota"/>
</dbReference>
<protein>
    <submittedName>
        <fullName evidence="1">Uncharacterized protein</fullName>
    </submittedName>
</protein>
<dbReference type="Proteomes" id="UP000007115">
    <property type="component" value="Unassembled WGS sequence"/>
</dbReference>
<dbReference type="RefSeq" id="XP_013958688.1">
    <property type="nucleotide sequence ID" value="XM_014103213.1"/>
</dbReference>
<proteinExistence type="predicted"/>
<dbReference type="OMA" id="NIMPNTK"/>
<name>G9MMB4_HYPVG</name>
<reference evidence="1 2" key="1">
    <citation type="journal article" date="2011" name="Genome Biol.">
        <title>Comparative genome sequence analysis underscores mycoparasitism as the ancestral life style of Trichoderma.</title>
        <authorList>
            <person name="Kubicek C.P."/>
            <person name="Herrera-Estrella A."/>
            <person name="Seidl-Seiboth V."/>
            <person name="Martinez D.A."/>
            <person name="Druzhinina I.S."/>
            <person name="Thon M."/>
            <person name="Zeilinger S."/>
            <person name="Casas-Flores S."/>
            <person name="Horwitz B.A."/>
            <person name="Mukherjee P.K."/>
            <person name="Mukherjee M."/>
            <person name="Kredics L."/>
            <person name="Alcaraz L.D."/>
            <person name="Aerts A."/>
            <person name="Antal Z."/>
            <person name="Atanasova L."/>
            <person name="Cervantes-Badillo M.G."/>
            <person name="Challacombe J."/>
            <person name="Chertkov O."/>
            <person name="McCluskey K."/>
            <person name="Coulpier F."/>
            <person name="Deshpande N."/>
            <person name="von Doehren H."/>
            <person name="Ebbole D.J."/>
            <person name="Esquivel-Naranjo E.U."/>
            <person name="Fekete E."/>
            <person name="Flipphi M."/>
            <person name="Glaser F."/>
            <person name="Gomez-Rodriguez E.Y."/>
            <person name="Gruber S."/>
            <person name="Han C."/>
            <person name="Henrissat B."/>
            <person name="Hermosa R."/>
            <person name="Hernandez-Onate M."/>
            <person name="Karaffa L."/>
            <person name="Kosti I."/>
            <person name="Le Crom S."/>
            <person name="Lindquist E."/>
            <person name="Lucas S."/>
            <person name="Luebeck M."/>
            <person name="Luebeck P.S."/>
            <person name="Margeot A."/>
            <person name="Metz B."/>
            <person name="Misra M."/>
            <person name="Nevalainen H."/>
            <person name="Omann M."/>
            <person name="Packer N."/>
            <person name="Perrone G."/>
            <person name="Uresti-Rivera E.E."/>
            <person name="Salamov A."/>
            <person name="Schmoll M."/>
            <person name="Seiboth B."/>
            <person name="Shapiro H."/>
            <person name="Sukno S."/>
            <person name="Tamayo-Ramos J.A."/>
            <person name="Tisch D."/>
            <person name="Wiest A."/>
            <person name="Wilkinson H.H."/>
            <person name="Zhang M."/>
            <person name="Coutinho P.M."/>
            <person name="Kenerley C.M."/>
            <person name="Monte E."/>
            <person name="Baker S.E."/>
            <person name="Grigoriev I.V."/>
        </authorList>
    </citation>
    <scope>NUCLEOTIDE SEQUENCE [LARGE SCALE GENOMIC DNA]</scope>
    <source>
        <strain evidence="2">Gv29-8 / FGSC 10586</strain>
    </source>
</reference>
<dbReference type="HOGENOM" id="CLU_1069830_0_0_1"/>
<comment type="caution">
    <text evidence="1">The sequence shown here is derived from an EMBL/GenBank/DDBJ whole genome shotgun (WGS) entry which is preliminary data.</text>
</comment>
<evidence type="ECO:0000313" key="1">
    <source>
        <dbReference type="EMBL" id="EHK24483.1"/>
    </source>
</evidence>
<dbReference type="VEuPathDB" id="FungiDB:TRIVIDRAFT_61275"/>
<keyword evidence="2" id="KW-1185">Reference proteome</keyword>
<sequence length="260" mass="29297">MSNLSCPKVIADVGWVWFTKPSMRTTNLDIRVSIGPEVDIGWVSSITASIFYGNALIGEATQEDTFLESPEYDNTYDMKLQNFEIQDMTAFKSLIRNIMPNTKNRYQPGYRKPIAELEVLEKGHKLAVVVNLYGTGVFKTTAPRVQLTGDSILITFSISNQPHVELWFENAKYILEKDGETLARLTGSLEIEADGGSPVNYQCEGELSSYWKQSSNCKFFGKGKLRGVDLGSDSDTWFCHAIREFEMEVDLDEVIVCKDE</sequence>
<dbReference type="GeneID" id="25796203"/>
<organism evidence="1 2">
    <name type="scientific">Hypocrea virens (strain Gv29-8 / FGSC 10586)</name>
    <name type="common">Gliocladium virens</name>
    <name type="synonym">Trichoderma virens</name>
    <dbReference type="NCBI Taxonomy" id="413071"/>
    <lineage>
        <taxon>Eukaryota</taxon>
        <taxon>Fungi</taxon>
        <taxon>Dikarya</taxon>
        <taxon>Ascomycota</taxon>
        <taxon>Pezizomycotina</taxon>
        <taxon>Sordariomycetes</taxon>
        <taxon>Hypocreomycetidae</taxon>
        <taxon>Hypocreales</taxon>
        <taxon>Hypocreaceae</taxon>
        <taxon>Trichoderma</taxon>
    </lineage>
</organism>
<dbReference type="AlphaFoldDB" id="G9MMB4"/>